<dbReference type="InterPro" id="IPR029058">
    <property type="entry name" value="AB_hydrolase_fold"/>
</dbReference>
<organism evidence="1 2">
    <name type="scientific">[Emmonsia] crescens</name>
    <dbReference type="NCBI Taxonomy" id="73230"/>
    <lineage>
        <taxon>Eukaryota</taxon>
        <taxon>Fungi</taxon>
        <taxon>Dikarya</taxon>
        <taxon>Ascomycota</taxon>
        <taxon>Pezizomycotina</taxon>
        <taxon>Eurotiomycetes</taxon>
        <taxon>Eurotiomycetidae</taxon>
        <taxon>Onygenales</taxon>
        <taxon>Ajellomycetaceae</taxon>
        <taxon>Emergomyces</taxon>
    </lineage>
</organism>
<name>A0A2B7ZLR1_9EURO</name>
<dbReference type="Proteomes" id="UP000226031">
    <property type="component" value="Unassembled WGS sequence"/>
</dbReference>
<dbReference type="EMBL" id="PDND01000047">
    <property type="protein sequence ID" value="PGH34113.1"/>
    <property type="molecule type" value="Genomic_DNA"/>
</dbReference>
<accession>A0A2B7ZLR1</accession>
<evidence type="ECO:0000313" key="1">
    <source>
        <dbReference type="EMBL" id="PGH34113.1"/>
    </source>
</evidence>
<evidence type="ECO:0000313" key="2">
    <source>
        <dbReference type="Proteomes" id="UP000226031"/>
    </source>
</evidence>
<gene>
    <name evidence="1" type="ORF">GX50_03076</name>
</gene>
<comment type="caution">
    <text evidence="1">The sequence shown here is derived from an EMBL/GenBank/DDBJ whole genome shotgun (WGS) entry which is preliminary data.</text>
</comment>
<dbReference type="AlphaFoldDB" id="A0A2B7ZLR1"/>
<dbReference type="SUPFAM" id="SSF53474">
    <property type="entry name" value="alpha/beta-Hydrolases"/>
    <property type="match status" value="1"/>
</dbReference>
<dbReference type="STRING" id="73230.A0A2B7ZLR1"/>
<keyword evidence="2" id="KW-1185">Reference proteome</keyword>
<dbReference type="Gene3D" id="3.40.50.1820">
    <property type="entry name" value="alpha/beta hydrolase"/>
    <property type="match status" value="1"/>
</dbReference>
<sequence length="129" mass="14194">MQLNESTMKDVNDRYESCGYAKFMNDALQFTPTGKLPAAPKGVVDFCPYLWNVLGFPSLAGGPNNYFNRTDVQKTSNAPPTNYMVCSGQYEFFPGGDKSTPSGLRPLPNVIEKTNNTIIGHGALDFLLF</sequence>
<proteinExistence type="predicted"/>
<protein>
    <submittedName>
        <fullName evidence="1">Uncharacterized protein</fullName>
    </submittedName>
</protein>
<dbReference type="VEuPathDB" id="FungiDB:EMCG_02138"/>
<reference evidence="1 2" key="1">
    <citation type="submission" date="2017-10" db="EMBL/GenBank/DDBJ databases">
        <title>Comparative genomics in systemic dimorphic fungi from Ajellomycetaceae.</title>
        <authorList>
            <person name="Munoz J.F."/>
            <person name="Mcewen J.G."/>
            <person name="Clay O.K."/>
            <person name="Cuomo C.A."/>
        </authorList>
    </citation>
    <scope>NUCLEOTIDE SEQUENCE [LARGE SCALE GENOMIC DNA]</scope>
    <source>
        <strain evidence="1 2">UAMH4076</strain>
    </source>
</reference>